<name>A0A6A6PTQ8_9PEZI</name>
<feature type="compositionally biased region" description="Low complexity" evidence="6">
    <location>
        <begin position="8"/>
        <end position="21"/>
    </location>
</feature>
<dbReference type="GO" id="GO:0046982">
    <property type="term" value="F:protein heterodimerization activity"/>
    <property type="evidence" value="ECO:0007669"/>
    <property type="project" value="InterPro"/>
</dbReference>
<comment type="subcellular location">
    <subcellularLocation>
        <location evidence="1">Nucleus</location>
    </subcellularLocation>
</comment>
<dbReference type="InterPro" id="IPR045127">
    <property type="entry name" value="TAF11-like"/>
</dbReference>
<keyword evidence="5" id="KW-0539">Nucleus</keyword>
<dbReference type="InterPro" id="IPR009072">
    <property type="entry name" value="Histone-fold"/>
</dbReference>
<sequence length="436" mass="46740">MASPPPSSATSPPAASPLALPRQRPTLSLQSQSSHTRRPSPLTASAHNSAHPLRQTSFPPPDSLEAQHAAAEDAVLRYSPTQTSQGSPGADMDDDEEFSDSEIMSAISGVGDSGASRKRKRGEKRARGRPSKAHTHARASSVSLVNGERERSSRGGTAGAASLAGDEDEEDEDDDLAPGAGGGRAPLYAGGELTEAEVQAADIARASFRTYMERLDRTPLTATRPSRAGLTVNDMADRFDVQYRAKLHKNDLRKLVNQTLSQSVPGNVVLVVGAYTKMFAMDLIEEARKVQREWAGVESKRADGGENAAFDRLNHALQEQRAEEENEPPTTQDSRVTEKDEKANKSSSSPAQTNVKETKEAKPPQSIAEALSLGGAGGLQSSFLECDRGPLLPDHLREALRRYKKSRAGGTVGFTGLSLEGREVAAPRMGGRRLFR</sequence>
<evidence type="ECO:0000256" key="5">
    <source>
        <dbReference type="ARBA" id="ARBA00023242"/>
    </source>
</evidence>
<keyword evidence="3" id="KW-0805">Transcription regulation</keyword>
<feature type="compositionally biased region" description="Polar residues" evidence="6">
    <location>
        <begin position="25"/>
        <end position="34"/>
    </location>
</feature>
<evidence type="ECO:0000259" key="7">
    <source>
        <dbReference type="Pfam" id="PF04719"/>
    </source>
</evidence>
<dbReference type="InterPro" id="IPR006809">
    <property type="entry name" value="TAFII28_dom"/>
</dbReference>
<dbReference type="Proteomes" id="UP000799767">
    <property type="component" value="Unassembled WGS sequence"/>
</dbReference>
<comment type="similarity">
    <text evidence="2">Belongs to the TAF11 family.</text>
</comment>
<feature type="compositionally biased region" description="Acidic residues" evidence="6">
    <location>
        <begin position="91"/>
        <end position="100"/>
    </location>
</feature>
<feature type="compositionally biased region" description="Acidic residues" evidence="6">
    <location>
        <begin position="165"/>
        <end position="176"/>
    </location>
</feature>
<accession>A0A6A6PTQ8</accession>
<reference evidence="8" key="1">
    <citation type="journal article" date="2020" name="Stud. Mycol.">
        <title>101 Dothideomycetes genomes: a test case for predicting lifestyles and emergence of pathogens.</title>
        <authorList>
            <person name="Haridas S."/>
            <person name="Albert R."/>
            <person name="Binder M."/>
            <person name="Bloem J."/>
            <person name="Labutti K."/>
            <person name="Salamov A."/>
            <person name="Andreopoulos B."/>
            <person name="Baker S."/>
            <person name="Barry K."/>
            <person name="Bills G."/>
            <person name="Bluhm B."/>
            <person name="Cannon C."/>
            <person name="Castanera R."/>
            <person name="Culley D."/>
            <person name="Daum C."/>
            <person name="Ezra D."/>
            <person name="Gonzalez J."/>
            <person name="Henrissat B."/>
            <person name="Kuo A."/>
            <person name="Liang C."/>
            <person name="Lipzen A."/>
            <person name="Lutzoni F."/>
            <person name="Magnuson J."/>
            <person name="Mondo S."/>
            <person name="Nolan M."/>
            <person name="Ohm R."/>
            <person name="Pangilinan J."/>
            <person name="Park H.-J."/>
            <person name="Ramirez L."/>
            <person name="Alfaro M."/>
            <person name="Sun H."/>
            <person name="Tritt A."/>
            <person name="Yoshinaga Y."/>
            <person name="Zwiers L.-H."/>
            <person name="Turgeon B."/>
            <person name="Goodwin S."/>
            <person name="Spatafora J."/>
            <person name="Crous P."/>
            <person name="Grigoriev I."/>
        </authorList>
    </citation>
    <scope>NUCLEOTIDE SEQUENCE</scope>
    <source>
        <strain evidence="8">CBS 113389</strain>
    </source>
</reference>
<dbReference type="SUPFAM" id="SSF47113">
    <property type="entry name" value="Histone-fold"/>
    <property type="match status" value="1"/>
</dbReference>
<dbReference type="GO" id="GO:0051123">
    <property type="term" value="P:RNA polymerase II preinitiation complex assembly"/>
    <property type="evidence" value="ECO:0007669"/>
    <property type="project" value="InterPro"/>
</dbReference>
<dbReference type="Pfam" id="PF04719">
    <property type="entry name" value="TAFII28"/>
    <property type="match status" value="1"/>
</dbReference>
<protein>
    <recommendedName>
        <fullName evidence="7">TAFII28-like protein domain-containing protein</fullName>
    </recommendedName>
</protein>
<dbReference type="Gene3D" id="1.10.20.10">
    <property type="entry name" value="Histone, subunit A"/>
    <property type="match status" value="1"/>
</dbReference>
<organism evidence="8 9">
    <name type="scientific">Neohortaea acidophila</name>
    <dbReference type="NCBI Taxonomy" id="245834"/>
    <lineage>
        <taxon>Eukaryota</taxon>
        <taxon>Fungi</taxon>
        <taxon>Dikarya</taxon>
        <taxon>Ascomycota</taxon>
        <taxon>Pezizomycotina</taxon>
        <taxon>Dothideomycetes</taxon>
        <taxon>Dothideomycetidae</taxon>
        <taxon>Mycosphaerellales</taxon>
        <taxon>Teratosphaeriaceae</taxon>
        <taxon>Neohortaea</taxon>
    </lineage>
</organism>
<feature type="compositionally biased region" description="Basic residues" evidence="6">
    <location>
        <begin position="116"/>
        <end position="137"/>
    </location>
</feature>
<proteinExistence type="inferred from homology"/>
<feature type="domain" description="TAFII28-like protein" evidence="7">
    <location>
        <begin position="236"/>
        <end position="296"/>
    </location>
</feature>
<dbReference type="PANTHER" id="PTHR13218:SF8">
    <property type="entry name" value="TRANSCRIPTION INITIATION FACTOR TFIID SUBUNIT 11"/>
    <property type="match status" value="1"/>
</dbReference>
<dbReference type="AlphaFoldDB" id="A0A6A6PTQ8"/>
<evidence type="ECO:0000256" key="6">
    <source>
        <dbReference type="SAM" id="MobiDB-lite"/>
    </source>
</evidence>
<gene>
    <name evidence="8" type="ORF">BDY17DRAFT_297336</name>
</gene>
<keyword evidence="9" id="KW-1185">Reference proteome</keyword>
<evidence type="ECO:0000313" key="9">
    <source>
        <dbReference type="Proteomes" id="UP000799767"/>
    </source>
</evidence>
<evidence type="ECO:0000256" key="4">
    <source>
        <dbReference type="ARBA" id="ARBA00023163"/>
    </source>
</evidence>
<dbReference type="PANTHER" id="PTHR13218">
    <property type="entry name" value="TRANSCRIPTION INITIATION FACTOR TFIID SUBUNIT 11-RELATED"/>
    <property type="match status" value="1"/>
</dbReference>
<feature type="region of interest" description="Disordered" evidence="6">
    <location>
        <begin position="1"/>
        <end position="188"/>
    </location>
</feature>
<dbReference type="RefSeq" id="XP_033589942.1">
    <property type="nucleotide sequence ID" value="XM_033733584.1"/>
</dbReference>
<dbReference type="GO" id="GO:0016251">
    <property type="term" value="F:RNA polymerase II general transcription initiation factor activity"/>
    <property type="evidence" value="ECO:0007669"/>
    <property type="project" value="TreeGrafter"/>
</dbReference>
<feature type="compositionally biased region" description="Basic and acidic residues" evidence="6">
    <location>
        <begin position="335"/>
        <end position="344"/>
    </location>
</feature>
<keyword evidence="4" id="KW-0804">Transcription</keyword>
<dbReference type="GO" id="GO:0005669">
    <property type="term" value="C:transcription factor TFIID complex"/>
    <property type="evidence" value="ECO:0007669"/>
    <property type="project" value="InterPro"/>
</dbReference>
<feature type="compositionally biased region" description="Polar residues" evidence="6">
    <location>
        <begin position="345"/>
        <end position="355"/>
    </location>
</feature>
<evidence type="ECO:0000256" key="1">
    <source>
        <dbReference type="ARBA" id="ARBA00004123"/>
    </source>
</evidence>
<evidence type="ECO:0000313" key="8">
    <source>
        <dbReference type="EMBL" id="KAF2483372.1"/>
    </source>
</evidence>
<evidence type="ECO:0000256" key="3">
    <source>
        <dbReference type="ARBA" id="ARBA00023015"/>
    </source>
</evidence>
<evidence type="ECO:0000256" key="2">
    <source>
        <dbReference type="ARBA" id="ARBA00009788"/>
    </source>
</evidence>
<dbReference type="GeneID" id="54474586"/>
<dbReference type="EMBL" id="MU001635">
    <property type="protein sequence ID" value="KAF2483372.1"/>
    <property type="molecule type" value="Genomic_DNA"/>
</dbReference>
<dbReference type="OrthoDB" id="28335at2759"/>
<feature type="region of interest" description="Disordered" evidence="6">
    <location>
        <begin position="319"/>
        <end position="365"/>
    </location>
</feature>
<dbReference type="CDD" id="cd08048">
    <property type="entry name" value="HFD_TAF11"/>
    <property type="match status" value="1"/>
</dbReference>